<keyword evidence="4 10" id="KW-0067">ATP-binding</keyword>
<feature type="transmembrane region" description="Helical" evidence="8">
    <location>
        <begin position="2192"/>
        <end position="2219"/>
    </location>
</feature>
<feature type="transmembrane region" description="Helical" evidence="8">
    <location>
        <begin position="1693"/>
        <end position="1716"/>
    </location>
</feature>
<evidence type="ECO:0000256" key="7">
    <source>
        <dbReference type="SAM" id="Coils"/>
    </source>
</evidence>
<keyword evidence="11" id="KW-1185">Reference proteome</keyword>
<dbReference type="Gene3D" id="3.40.50.300">
    <property type="entry name" value="P-loop containing nucleotide triphosphate hydrolases"/>
    <property type="match status" value="4"/>
</dbReference>
<feature type="transmembrane region" description="Helical" evidence="8">
    <location>
        <begin position="1649"/>
        <end position="1673"/>
    </location>
</feature>
<feature type="transmembrane region" description="Helical" evidence="8">
    <location>
        <begin position="234"/>
        <end position="263"/>
    </location>
</feature>
<keyword evidence="7" id="KW-0175">Coiled coil</keyword>
<accession>A0AA41SW33</accession>
<evidence type="ECO:0000256" key="4">
    <source>
        <dbReference type="ARBA" id="ARBA00022840"/>
    </source>
</evidence>
<feature type="transmembrane region" description="Helical" evidence="8">
    <location>
        <begin position="916"/>
        <end position="936"/>
    </location>
</feature>
<sequence>MDVKMREMTTLIMEVLFIFLFFLWTLTTRKYTHKKLINATTFDSLPLKLPDFLINTNLTYELVYVPSESDIAKRITEMVKNDLKFNFKVQGFPSEKSFENYIRSGNNSNPVLAAIIFDHNFESSDENLPLRVKYHLRFGKFHKTSSGTTAEDEKKTNWNTHLLFPSIPPQNRRNTLEKDGGDPGYIREGFLTLQHSLDKAIMIHHGGEAAERMFENTDIYVKRFPYPSYYHDGFMWQFIMIFPWTVLFSFSQVILVVVGTIVLEKEKRLKEYQLMIGLSNAMLWSAYFITFLFLYSIIVSVLCILLFYQARFGARWNNFFLQVSPDDDLTLAHVMGIFLIDACLYALVAWYVDAVFPGKYGVPKPWNFFLQEFTFGDATVVAVRNLSLNFYEGQISVLLGPNGAGKTTTLSILTGFYLPTSGKVYISGYDISKEMVEVRKSLGLCPQDDILFPKLTVLEHLYFYCVIKGVPPKKHTEEINKMLTAFDLKHKRNEFSGNLSGGMKRKLSIMIAFIGGSKVVILDEPTSGMDPISRRATWNLIQQYKEDRTILLTTHHMDEADILGDRIAIMVLGTLQCCGSSVFLKKLYGVGYHIIMVKNPNCDVEKISELIKDHVPTASMENNIAAELSFVLPKEYTHSFEDLFLEIEERKEELGIAGFGISMTTLEEVFFKVSNTANYKVNQEPSTLDKNSNSNNQNMNASRNFERSQVDFLDKNSNMSFNTGLALHKQQFYAMFLKRAVFNWRNWKMLLLQILALLGFMYLLMRRVAIPPTPDEPAREMDLGQYGKTIVPFTVSGSSDLTENFKKNLEIILKDKKQILKEVEGDLQEYLVNSEECVYSCIIAFSIEVTEIKRTVIFWFNNEAYHSPSLSLAVLDNIIFMILSGPDASITVSNKPQPKVIIHKKPQIRETQGLQVVFNLNFGMSIFVSGFCILTVTERVTKAKHIQFLSGVYTFNFWISSLFWDFIIYFAACCLLLVVFVITGSDILVGNGNILHTAFILTVFGWSVIPFIYLFSFLYSNSTGAYIKLFAFNECVGFLGIIVDLVINSIPEIGISVYSLDENGIGRYMIAMAVTGFVYFLLIFLLETVLRKVKTFMYRYIFFGIFKKMNKNRISKEFSGDSEDEDVQNERSRIIDKSLESLDATVVIKELTKVTSFSAILAVRNISVAIKKEECFGLLGLNGAGKTSTFQILTGEQIATSGDVFIQGFSITTSLLKVRSKIGYCPQFDALLDHMTVQETMIMYARLWGIPENNINYYVNYLLKLLNLEPHANKLTYTLSMEECEALCTRLAIMVQGKFKCLGSPQHLKNKFGDVYTMFVKFKSDTDPEVIENFKIFVADTFPRSELKQEHQGVLNFYVPSKENSWGKRRKLVALVVEMVLTVVFGIILLAIRNFIIIKKIGPFSYNAYPISDVPSFIRSPVTVPYPWELAYVPSKSIVVQNIVENVKRDLNTNMKVIGFSSERAFEDYVKQTNKSKNVLAAIVFDHVFQSSNDPLPLKVKYYLRFSNFKKNNTFGDAFEASSWLTNSLFPSVPPVGPRNQQEESGGSPGYISEGFLLVQHALDKAIMLHHSGSAAEKLLNGVRIFVQRFPYPMHYQDFFYVFADIFIPLVALCIFSLNHLVLIQSIVWEKENRLKIDPAPIFQYSDPVIVFIFLLFYAISLIFFSFMISTFFDKETGIKWNNIFSSTNLDNFLFAYVLGMFLFDTFLYGLMTWYIEAVFPGQYGVPKPWNFFLRHSYWFGKPPKNQPETIQPKETIENKYFEAEPTDLVAGIQIKHLHKVFKENNTIKVAIKDLSLNLYEGQITVLLGHNGAGKSTTLSILSGLYPSTSGKAYIHGYEISQHMTEIRKSLGLCPQQDLLFNYLTVSEHLYFYCVIKGVPRNLHLQEIDNMLSAFNLLEKRDAFSKSLSGGMKRKLSIIVAFIGNSKSSLYCQQFRAMFLKRLMFSWRNWKITLIQILGLVVSTFFLFRSSDLVHHDEMTRQMDLNEYGQTIVPFYISGSSDLTTSLLEHLESMLKANNHKLKEVPGNLLDYLRENKECNSLCIIAFSLEVKTDETVFTVLFNNEAYHSPSLSLAVLDNILFMSLSGASASLTVSNKPQPHHDNKVNEGTINGQEVFWDMQLGVALLISGFSLLTVTERITKAKHIQFLSGVSVTVYWFSALVHDFIVFIFSCCLLLGVFKYYKIDIYVMDYHFLETMLILTLYGWSAIPLMYLLSFLFSRSSSAYIKLILFNFISGTFTIFIDRILGDATATNLSNVTRNFIRNSLLIFPNYNLGKCIGDYTVIYQMKILCTGKKNVPKFLNCSKENTEKNIYSLEEHTIGKHLIVMSIEGCLFVLFIFLCDNSLWRLRMFLNQHVYFAIYKKYKKDIISKELSGESQDKDVEFERKRILEHPEELMNSPVLIKELTKIYFTCPVILAVKNISLAVQKKECFGLLGYNGAGKTSTFQILTGEESPTSGDVFIDGFSITKNILKVRSRIGYCPQFDALLEYMTGREIMIMYARVCGVSEHQIHLYVNKHLHSLELEPHADSIIRTYSMEECDALCTKVAIMVKGKFMCFGSPQHLKNKFGDIYILKVKVKTEDKLEDFKNFITMTFPDSILKEENQRILNYHVPQKDNCWGKVFGVLEKAKEQFNLEDYSVSQITLEQVFLAFANPVSGLTADDEQQVP</sequence>
<dbReference type="Pfam" id="PF00005">
    <property type="entry name" value="ABC_tran"/>
    <property type="match status" value="4"/>
</dbReference>
<dbReference type="InterPro" id="IPR027417">
    <property type="entry name" value="P-loop_NTPase"/>
</dbReference>
<feature type="transmembrane region" description="Helical" evidence="8">
    <location>
        <begin position="1950"/>
        <end position="1968"/>
    </location>
</feature>
<evidence type="ECO:0000256" key="8">
    <source>
        <dbReference type="SAM" id="Phobius"/>
    </source>
</evidence>
<feature type="domain" description="ABC transporter" evidence="9">
    <location>
        <begin position="1773"/>
        <end position="2013"/>
    </location>
</feature>
<gene>
    <name evidence="10" type="ORF">SUZIE_130870</name>
</gene>
<dbReference type="Pfam" id="PF23321">
    <property type="entry name" value="R1_ABCA1"/>
    <property type="match status" value="2"/>
</dbReference>
<evidence type="ECO:0000259" key="9">
    <source>
        <dbReference type="PROSITE" id="PS50893"/>
    </source>
</evidence>
<dbReference type="InterPro" id="IPR056264">
    <property type="entry name" value="R2_ABCA1-4-like"/>
</dbReference>
<feature type="transmembrane region" description="Helical" evidence="8">
    <location>
        <begin position="2156"/>
        <end position="2180"/>
    </location>
</feature>
<organism evidence="10 11">
    <name type="scientific">Sciurus carolinensis</name>
    <name type="common">Eastern gray squirrel</name>
    <dbReference type="NCBI Taxonomy" id="30640"/>
    <lineage>
        <taxon>Eukaryota</taxon>
        <taxon>Metazoa</taxon>
        <taxon>Chordata</taxon>
        <taxon>Craniata</taxon>
        <taxon>Vertebrata</taxon>
        <taxon>Euteleostomi</taxon>
        <taxon>Mammalia</taxon>
        <taxon>Eutheria</taxon>
        <taxon>Euarchontoglires</taxon>
        <taxon>Glires</taxon>
        <taxon>Rodentia</taxon>
        <taxon>Sciuromorpha</taxon>
        <taxon>Sciuridae</taxon>
        <taxon>Sciurinae</taxon>
        <taxon>Sciurini</taxon>
        <taxon>Sciurus</taxon>
    </lineage>
</organism>
<dbReference type="InterPro" id="IPR003439">
    <property type="entry name" value="ABC_transporter-like_ATP-bd"/>
</dbReference>
<keyword evidence="6 8" id="KW-0472">Membrane</keyword>
<dbReference type="GO" id="GO:0005524">
    <property type="term" value="F:ATP binding"/>
    <property type="evidence" value="ECO:0007669"/>
    <property type="project" value="UniProtKB-KW"/>
</dbReference>
<dbReference type="GO" id="GO:0016020">
    <property type="term" value="C:membrane"/>
    <property type="evidence" value="ECO:0007669"/>
    <property type="project" value="UniProtKB-SubCell"/>
</dbReference>
<proteinExistence type="predicted"/>
<dbReference type="InterPro" id="IPR003593">
    <property type="entry name" value="AAA+_ATPase"/>
</dbReference>
<dbReference type="InterPro" id="IPR026082">
    <property type="entry name" value="ABCA"/>
</dbReference>
<keyword evidence="5 8" id="KW-1133">Transmembrane helix</keyword>
<dbReference type="GO" id="GO:0016887">
    <property type="term" value="F:ATP hydrolysis activity"/>
    <property type="evidence" value="ECO:0007669"/>
    <property type="project" value="InterPro"/>
</dbReference>
<feature type="transmembrane region" description="Helical" evidence="8">
    <location>
        <begin position="330"/>
        <end position="352"/>
    </location>
</feature>
<keyword evidence="2 8" id="KW-0812">Transmembrane</keyword>
<protein>
    <submittedName>
        <fullName evidence="10">ATP-binding cassette sub-family A member 3</fullName>
    </submittedName>
</protein>
<dbReference type="InterPro" id="IPR017871">
    <property type="entry name" value="ABC_transporter-like_CS"/>
</dbReference>
<comment type="caution">
    <text evidence="10">The sequence shown here is derived from an EMBL/GenBank/DDBJ whole genome shotgun (WGS) entry which is preliminary data.</text>
</comment>
<keyword evidence="3" id="KW-0547">Nucleotide-binding</keyword>
<dbReference type="Proteomes" id="UP001166674">
    <property type="component" value="Unassembled WGS sequence"/>
</dbReference>
<evidence type="ECO:0000256" key="3">
    <source>
        <dbReference type="ARBA" id="ARBA00022741"/>
    </source>
</evidence>
<feature type="transmembrane region" description="Helical" evidence="8">
    <location>
        <begin position="957"/>
        <end position="982"/>
    </location>
</feature>
<feature type="transmembrane region" description="Helical" evidence="8">
    <location>
        <begin position="2321"/>
        <end position="2341"/>
    </location>
</feature>
<evidence type="ECO:0000256" key="1">
    <source>
        <dbReference type="ARBA" id="ARBA00004141"/>
    </source>
</evidence>
<feature type="transmembrane region" description="Helical" evidence="8">
    <location>
        <begin position="1070"/>
        <end position="1090"/>
    </location>
</feature>
<feature type="domain" description="ABC transporter" evidence="9">
    <location>
        <begin position="1146"/>
        <end position="1426"/>
    </location>
</feature>
<feature type="transmembrane region" description="Helical" evidence="8">
    <location>
        <begin position="2116"/>
        <end position="2136"/>
    </location>
</feature>
<evidence type="ECO:0000313" key="10">
    <source>
        <dbReference type="EMBL" id="MBZ3875025.1"/>
    </source>
</evidence>
<dbReference type="SUPFAM" id="SSF52540">
    <property type="entry name" value="P-loop containing nucleoside triphosphate hydrolases"/>
    <property type="match status" value="4"/>
</dbReference>
<evidence type="ECO:0000313" key="11">
    <source>
        <dbReference type="Proteomes" id="UP001166674"/>
    </source>
</evidence>
<comment type="subcellular location">
    <subcellularLocation>
        <location evidence="1">Membrane</location>
        <topology evidence="1">Multi-pass membrane protein</topology>
    </subcellularLocation>
</comment>
<feature type="transmembrane region" description="Helical" evidence="8">
    <location>
        <begin position="1599"/>
        <end position="1628"/>
    </location>
</feature>
<dbReference type="Pfam" id="PF12698">
    <property type="entry name" value="ABC2_membrane_3"/>
    <property type="match status" value="3"/>
</dbReference>
<dbReference type="CDD" id="cd03263">
    <property type="entry name" value="ABC_subfamily_A"/>
    <property type="match status" value="1"/>
</dbReference>
<evidence type="ECO:0000256" key="5">
    <source>
        <dbReference type="ARBA" id="ARBA00022989"/>
    </source>
</evidence>
<dbReference type="PROSITE" id="PS00211">
    <property type="entry name" value="ABC_TRANSPORTER_1"/>
    <property type="match status" value="1"/>
</dbReference>
<dbReference type="GO" id="GO:0140359">
    <property type="term" value="F:ABC-type transporter activity"/>
    <property type="evidence" value="ECO:0007669"/>
    <property type="project" value="InterPro"/>
</dbReference>
<feature type="transmembrane region" description="Helical" evidence="8">
    <location>
        <begin position="1030"/>
        <end position="1050"/>
    </location>
</feature>
<dbReference type="SMART" id="SM00382">
    <property type="entry name" value="AAA"/>
    <property type="match status" value="2"/>
</dbReference>
<evidence type="ECO:0000256" key="2">
    <source>
        <dbReference type="ARBA" id="ARBA00022692"/>
    </source>
</evidence>
<feature type="transmembrane region" description="Helical" evidence="8">
    <location>
        <begin position="2225"/>
        <end position="2243"/>
    </location>
</feature>
<dbReference type="PANTHER" id="PTHR19229">
    <property type="entry name" value="ATP-BINDING CASSETTE TRANSPORTER SUBFAMILY A ABCA"/>
    <property type="match status" value="1"/>
</dbReference>
<dbReference type="InterPro" id="IPR013525">
    <property type="entry name" value="ABC2_TM"/>
</dbReference>
<feature type="transmembrane region" description="Helical" evidence="8">
    <location>
        <begin position="284"/>
        <end position="310"/>
    </location>
</feature>
<dbReference type="GO" id="GO:0005319">
    <property type="term" value="F:lipid transporter activity"/>
    <property type="evidence" value="ECO:0007669"/>
    <property type="project" value="TreeGrafter"/>
</dbReference>
<feature type="transmembrane region" description="Helical" evidence="8">
    <location>
        <begin position="1372"/>
        <end position="1392"/>
    </location>
</feature>
<name>A0AA41SW33_SCICA</name>
<dbReference type="FunFam" id="3.40.50.300:FF:000465">
    <property type="entry name" value="ATP-binding cassette, sub-family A (ABC1), member 3"/>
    <property type="match status" value="1"/>
</dbReference>
<feature type="domain" description="ABC transporter" evidence="9">
    <location>
        <begin position="2402"/>
        <end position="2636"/>
    </location>
</feature>
<feature type="transmembrane region" description="Helical" evidence="8">
    <location>
        <begin position="994"/>
        <end position="1018"/>
    </location>
</feature>
<dbReference type="PROSITE" id="PS50893">
    <property type="entry name" value="ABC_TRANSPORTER_2"/>
    <property type="match status" value="4"/>
</dbReference>
<feature type="coiled-coil region" evidence="7">
    <location>
        <begin position="806"/>
        <end position="833"/>
    </location>
</feature>
<feature type="domain" description="ABC transporter" evidence="9">
    <location>
        <begin position="368"/>
        <end position="597"/>
    </location>
</feature>
<dbReference type="EMBL" id="JAATJV010239300">
    <property type="protein sequence ID" value="MBZ3875025.1"/>
    <property type="molecule type" value="Genomic_DNA"/>
</dbReference>
<reference evidence="10" key="1">
    <citation type="submission" date="2020-03" db="EMBL/GenBank/DDBJ databases">
        <title>Studies in the Genomics of Life Span.</title>
        <authorList>
            <person name="Glass D."/>
        </authorList>
    </citation>
    <scope>NUCLEOTIDE SEQUENCE</scope>
    <source>
        <strain evidence="10">SUZIE</strain>
        <tissue evidence="10">Muscle</tissue>
    </source>
</reference>
<evidence type="ECO:0000256" key="6">
    <source>
        <dbReference type="ARBA" id="ARBA00023136"/>
    </source>
</evidence>
<dbReference type="PANTHER" id="PTHR19229:SF250">
    <property type="entry name" value="ABC TRANSPORTER DOMAIN-CONTAINING PROTEIN-RELATED"/>
    <property type="match status" value="1"/>
</dbReference>